<comment type="caution">
    <text evidence="1">The sequence shown here is derived from an EMBL/GenBank/DDBJ whole genome shotgun (WGS) entry which is preliminary data.</text>
</comment>
<accession>A0A5C7W9C0</accession>
<dbReference type="AlphaFoldDB" id="A0A5C7W9C0"/>
<evidence type="ECO:0008006" key="3">
    <source>
        <dbReference type="Google" id="ProtNLM"/>
    </source>
</evidence>
<evidence type="ECO:0000313" key="2">
    <source>
        <dbReference type="Proteomes" id="UP000321110"/>
    </source>
</evidence>
<dbReference type="PROSITE" id="PS51257">
    <property type="entry name" value="PROKAR_LIPOPROTEIN"/>
    <property type="match status" value="1"/>
</dbReference>
<protein>
    <recommendedName>
        <fullName evidence="3">Lipoprotein</fullName>
    </recommendedName>
</protein>
<evidence type="ECO:0000313" key="1">
    <source>
        <dbReference type="EMBL" id="TXI33332.1"/>
    </source>
</evidence>
<sequence>MLMKNTVLILASILLLSGCGDPEFHYQNKDESRSVTLRIPKEYINSLPGVSYEKNGPVIISFAYPQLAPPKKSLPEEQKVTVSISHLSNLELTTQETSNPYCETNKKWKPLQSSGIHGEFYKFIGKSPGGARADITYKPIKKTPGLYCITCVEDANCQIHAISSQGIDYSAFYTEDLMPDKWQSIYIAVDKILGKFTTSSKGI</sequence>
<name>A0A5C7W9C0_AQUAC</name>
<gene>
    <name evidence="1" type="ORF">E6Q69_06755</name>
</gene>
<dbReference type="Proteomes" id="UP000321110">
    <property type="component" value="Unassembled WGS sequence"/>
</dbReference>
<reference evidence="1 2" key="1">
    <citation type="submission" date="2018-09" db="EMBL/GenBank/DDBJ databases">
        <title>Metagenome Assembled Genomes from an Advanced Water Purification Facility.</title>
        <authorList>
            <person name="Stamps B.W."/>
            <person name="Spear J.R."/>
        </authorList>
    </citation>
    <scope>NUCLEOTIDE SEQUENCE [LARGE SCALE GENOMIC DNA]</scope>
    <source>
        <strain evidence="1">Bin_52_1</strain>
    </source>
</reference>
<dbReference type="EMBL" id="SSFO01000113">
    <property type="protein sequence ID" value="TXI33332.1"/>
    <property type="molecule type" value="Genomic_DNA"/>
</dbReference>
<proteinExistence type="predicted"/>
<organism evidence="1 2">
    <name type="scientific">Aquipseudomonas alcaligenes</name>
    <name type="common">Pseudomonas alcaligenes</name>
    <dbReference type="NCBI Taxonomy" id="43263"/>
    <lineage>
        <taxon>Bacteria</taxon>
        <taxon>Pseudomonadati</taxon>
        <taxon>Pseudomonadota</taxon>
        <taxon>Gammaproteobacteria</taxon>
        <taxon>Pseudomonadales</taxon>
        <taxon>Pseudomonadaceae</taxon>
        <taxon>Aquipseudomonas</taxon>
    </lineage>
</organism>